<comment type="caution">
    <text evidence="6">The sequence shown here is derived from an EMBL/GenBank/DDBJ whole genome shotgun (WGS) entry which is preliminary data.</text>
</comment>
<evidence type="ECO:0000313" key="7">
    <source>
        <dbReference type="Proteomes" id="UP000597338"/>
    </source>
</evidence>
<dbReference type="Gene3D" id="3.40.190.10">
    <property type="entry name" value="Periplasmic binding protein-like II"/>
    <property type="match status" value="2"/>
</dbReference>
<keyword evidence="4" id="KW-0804">Transcription</keyword>
<dbReference type="Pfam" id="PF03466">
    <property type="entry name" value="LysR_substrate"/>
    <property type="match status" value="1"/>
</dbReference>
<protein>
    <submittedName>
        <fullName evidence="6">LysR family transcriptional regulator</fullName>
    </submittedName>
</protein>
<reference evidence="7" key="1">
    <citation type="journal article" date="2019" name="Int. J. Syst. Evol. Microbiol.">
        <title>The Global Catalogue of Microorganisms (GCM) 10K type strain sequencing project: providing services to taxonomists for standard genome sequencing and annotation.</title>
        <authorList>
            <consortium name="The Broad Institute Genomics Platform"/>
            <consortium name="The Broad Institute Genome Sequencing Center for Infectious Disease"/>
            <person name="Wu L."/>
            <person name="Ma J."/>
        </authorList>
    </citation>
    <scope>NUCLEOTIDE SEQUENCE [LARGE SCALE GENOMIC DNA]</scope>
    <source>
        <strain evidence="7">CGMCC 1.15342</strain>
    </source>
</reference>
<dbReference type="Gene3D" id="1.10.10.10">
    <property type="entry name" value="Winged helix-like DNA-binding domain superfamily/Winged helix DNA-binding domain"/>
    <property type="match status" value="1"/>
</dbReference>
<evidence type="ECO:0000256" key="3">
    <source>
        <dbReference type="ARBA" id="ARBA00023125"/>
    </source>
</evidence>
<keyword evidence="7" id="KW-1185">Reference proteome</keyword>
<dbReference type="CDD" id="cd08414">
    <property type="entry name" value="PBP2_LTTR_aromatics_like"/>
    <property type="match status" value="1"/>
</dbReference>
<dbReference type="InterPro" id="IPR000847">
    <property type="entry name" value="LysR_HTH_N"/>
</dbReference>
<evidence type="ECO:0000256" key="2">
    <source>
        <dbReference type="ARBA" id="ARBA00023015"/>
    </source>
</evidence>
<evidence type="ECO:0000256" key="4">
    <source>
        <dbReference type="ARBA" id="ARBA00023163"/>
    </source>
</evidence>
<dbReference type="Proteomes" id="UP000597338">
    <property type="component" value="Unassembled WGS sequence"/>
</dbReference>
<evidence type="ECO:0000259" key="5">
    <source>
        <dbReference type="PROSITE" id="PS50931"/>
    </source>
</evidence>
<accession>A0ABQ1MIS8</accession>
<evidence type="ECO:0000313" key="6">
    <source>
        <dbReference type="EMBL" id="GGC39845.1"/>
    </source>
</evidence>
<dbReference type="PANTHER" id="PTHR30346:SF0">
    <property type="entry name" value="HCA OPERON TRANSCRIPTIONAL ACTIVATOR HCAR"/>
    <property type="match status" value="1"/>
</dbReference>
<dbReference type="PROSITE" id="PS50931">
    <property type="entry name" value="HTH_LYSR"/>
    <property type="match status" value="1"/>
</dbReference>
<dbReference type="InterPro" id="IPR036388">
    <property type="entry name" value="WH-like_DNA-bd_sf"/>
</dbReference>
<dbReference type="SUPFAM" id="SSF53850">
    <property type="entry name" value="Periplasmic binding protein-like II"/>
    <property type="match status" value="1"/>
</dbReference>
<feature type="domain" description="HTH lysR-type" evidence="5">
    <location>
        <begin position="1"/>
        <end position="58"/>
    </location>
</feature>
<dbReference type="Pfam" id="PF00126">
    <property type="entry name" value="HTH_1"/>
    <property type="match status" value="1"/>
</dbReference>
<dbReference type="EMBL" id="BMIK01000014">
    <property type="protein sequence ID" value="GGC39845.1"/>
    <property type="molecule type" value="Genomic_DNA"/>
</dbReference>
<dbReference type="PRINTS" id="PR00039">
    <property type="entry name" value="HTHLYSR"/>
</dbReference>
<proteinExistence type="inferred from homology"/>
<keyword evidence="2" id="KW-0805">Transcription regulation</keyword>
<dbReference type="InterPro" id="IPR005119">
    <property type="entry name" value="LysR_subst-bd"/>
</dbReference>
<gene>
    <name evidence="6" type="ORF">GCM10011386_34910</name>
</gene>
<dbReference type="InterPro" id="IPR036390">
    <property type="entry name" value="WH_DNA-bd_sf"/>
</dbReference>
<dbReference type="SUPFAM" id="SSF46785">
    <property type="entry name" value="Winged helix' DNA-binding domain"/>
    <property type="match status" value="1"/>
</dbReference>
<dbReference type="RefSeq" id="WP_188752755.1">
    <property type="nucleotide sequence ID" value="NZ_BMIK01000014.1"/>
</dbReference>
<dbReference type="PANTHER" id="PTHR30346">
    <property type="entry name" value="TRANSCRIPTIONAL DUAL REGULATOR HCAR-RELATED"/>
    <property type="match status" value="1"/>
</dbReference>
<name>A0ABQ1MIS8_9SPHI</name>
<sequence length="290" mass="33439">MELRHLLYFKTVAEVLHFTKAAEKLHISQPPLTRQIKELESELGVQLFIRNNKRVELTDAGRYFLEASESLIRQLERSKQLVRQIHDSVSGEFRIGYISSTSQVFLARILQKLKDKFPLLKTRLYELATTKQIKALEEGKLDVGILRAPVSSIQLEVTSLWQDEFSLVYPAHRKLACTPDELANQAFISYNRTYAPYYHAQFLACCQRLGFKPDVVHECNNMHSMLRLVENGLGIAIVPTSIQRQYPFLALAFKRLTDIPVHTEIVMAHHSNTQHPALNDFKLWCKSYAE</sequence>
<organism evidence="6 7">
    <name type="scientific">Parapedobacter defluvii</name>
    <dbReference type="NCBI Taxonomy" id="2045106"/>
    <lineage>
        <taxon>Bacteria</taxon>
        <taxon>Pseudomonadati</taxon>
        <taxon>Bacteroidota</taxon>
        <taxon>Sphingobacteriia</taxon>
        <taxon>Sphingobacteriales</taxon>
        <taxon>Sphingobacteriaceae</taxon>
        <taxon>Parapedobacter</taxon>
    </lineage>
</organism>
<keyword evidence="3" id="KW-0238">DNA-binding</keyword>
<comment type="similarity">
    <text evidence="1">Belongs to the LysR transcriptional regulatory family.</text>
</comment>
<evidence type="ECO:0000256" key="1">
    <source>
        <dbReference type="ARBA" id="ARBA00009437"/>
    </source>
</evidence>